<reference evidence="4" key="2">
    <citation type="submission" date="2021-09" db="EMBL/GenBank/DDBJ databases">
        <authorList>
            <person name="Gilroy R."/>
        </authorList>
    </citation>
    <scope>NUCLEOTIDE SEQUENCE</scope>
    <source>
        <strain evidence="4">CHK189-29639</strain>
    </source>
</reference>
<reference evidence="4" key="1">
    <citation type="journal article" date="2021" name="PeerJ">
        <title>Extensive microbial diversity within the chicken gut microbiome revealed by metagenomics and culture.</title>
        <authorList>
            <person name="Gilroy R."/>
            <person name="Ravi A."/>
            <person name="Getino M."/>
            <person name="Pursley I."/>
            <person name="Horton D.L."/>
            <person name="Alikhan N.F."/>
            <person name="Baker D."/>
            <person name="Gharbi K."/>
            <person name="Hall N."/>
            <person name="Watson M."/>
            <person name="Adriaenssens E.M."/>
            <person name="Foster-Nyarko E."/>
            <person name="Jarju S."/>
            <person name="Secka A."/>
            <person name="Antonio M."/>
            <person name="Oren A."/>
            <person name="Chaudhuri R.R."/>
            <person name="La Ragione R."/>
            <person name="Hildebrand F."/>
            <person name="Pallen M.J."/>
        </authorList>
    </citation>
    <scope>NUCLEOTIDE SEQUENCE</scope>
    <source>
        <strain evidence="4">CHK189-29639</strain>
    </source>
</reference>
<dbReference type="Gene3D" id="3.90.550.10">
    <property type="entry name" value="Spore Coat Polysaccharide Biosynthesis Protein SpsA, Chain A"/>
    <property type="match status" value="1"/>
</dbReference>
<dbReference type="InterPro" id="IPR029044">
    <property type="entry name" value="Nucleotide-diphossugar_trans"/>
</dbReference>
<dbReference type="InterPro" id="IPR001173">
    <property type="entry name" value="Glyco_trans_2-like"/>
</dbReference>
<keyword evidence="1 4" id="KW-0328">Glycosyltransferase</keyword>
<gene>
    <name evidence="4" type="ORF">K8V06_03190</name>
</gene>
<evidence type="ECO:0000256" key="2">
    <source>
        <dbReference type="ARBA" id="ARBA00022679"/>
    </source>
</evidence>
<evidence type="ECO:0000313" key="4">
    <source>
        <dbReference type="EMBL" id="HJG15132.1"/>
    </source>
</evidence>
<dbReference type="Pfam" id="PF00535">
    <property type="entry name" value="Glycos_transf_2"/>
    <property type="match status" value="1"/>
</dbReference>
<dbReference type="AlphaFoldDB" id="A0A921IC89"/>
<evidence type="ECO:0000313" key="5">
    <source>
        <dbReference type="Proteomes" id="UP000759256"/>
    </source>
</evidence>
<dbReference type="CDD" id="cd00761">
    <property type="entry name" value="Glyco_tranf_GTA_type"/>
    <property type="match status" value="1"/>
</dbReference>
<feature type="domain" description="Glycosyltransferase 2-like" evidence="3">
    <location>
        <begin position="5"/>
        <end position="128"/>
    </location>
</feature>
<proteinExistence type="predicted"/>
<dbReference type="EC" id="2.4.-.-" evidence="4"/>
<dbReference type="EMBL" id="DYVK01000030">
    <property type="protein sequence ID" value="HJG15132.1"/>
    <property type="molecule type" value="Genomic_DNA"/>
</dbReference>
<sequence length="300" mass="35668">MVKVSIGVPVYNVEEYLRACLDSIMNQTFTDFEVIMVDDGSTDNSFNICQEYVARDNRFKLFHQENKGIAGARNTCLKYMKGEYINWVDSDDKVEPNYLERLLEVQAETQADSVNSMYYRLNEHGWKEYYDFRYISTDLSAITLNKADILETTLNNKYQLVILWGNLERRELYKGVYFPQGTSYEDEGTKFKLFLKARKIVLLPEALYGYRKRTDSIINKKFMSLSEQIKMVGDHQLHAEKLLYYLDIYQKIEIDKFRNIYLSNLDYFSNNNDLNEEDKIKFQAYIRAYQQKLRRSWGKE</sequence>
<dbReference type="SUPFAM" id="SSF53448">
    <property type="entry name" value="Nucleotide-diphospho-sugar transferases"/>
    <property type="match status" value="1"/>
</dbReference>
<dbReference type="PANTHER" id="PTHR22916:SF51">
    <property type="entry name" value="GLYCOSYLTRANSFERASE EPSH-RELATED"/>
    <property type="match status" value="1"/>
</dbReference>
<accession>A0A921IC89</accession>
<organism evidence="4 5">
    <name type="scientific">Ligilactobacillus salivarius</name>
    <dbReference type="NCBI Taxonomy" id="1624"/>
    <lineage>
        <taxon>Bacteria</taxon>
        <taxon>Bacillati</taxon>
        <taxon>Bacillota</taxon>
        <taxon>Bacilli</taxon>
        <taxon>Lactobacillales</taxon>
        <taxon>Lactobacillaceae</taxon>
        <taxon>Ligilactobacillus</taxon>
    </lineage>
</organism>
<protein>
    <submittedName>
        <fullName evidence="4">Glycosyltransferase</fullName>
        <ecNumber evidence="4">2.4.-.-</ecNumber>
    </submittedName>
</protein>
<dbReference type="Proteomes" id="UP000759256">
    <property type="component" value="Unassembled WGS sequence"/>
</dbReference>
<dbReference type="GO" id="GO:0016757">
    <property type="term" value="F:glycosyltransferase activity"/>
    <property type="evidence" value="ECO:0007669"/>
    <property type="project" value="UniProtKB-KW"/>
</dbReference>
<evidence type="ECO:0000259" key="3">
    <source>
        <dbReference type="Pfam" id="PF00535"/>
    </source>
</evidence>
<comment type="caution">
    <text evidence="4">The sequence shown here is derived from an EMBL/GenBank/DDBJ whole genome shotgun (WGS) entry which is preliminary data.</text>
</comment>
<keyword evidence="2 4" id="KW-0808">Transferase</keyword>
<dbReference type="PANTHER" id="PTHR22916">
    <property type="entry name" value="GLYCOSYLTRANSFERASE"/>
    <property type="match status" value="1"/>
</dbReference>
<evidence type="ECO:0000256" key="1">
    <source>
        <dbReference type="ARBA" id="ARBA00022676"/>
    </source>
</evidence>
<name>A0A921IC89_9LACO</name>